<organism evidence="2 3">
    <name type="scientific">Uabimicrobium amorphum</name>
    <dbReference type="NCBI Taxonomy" id="2596890"/>
    <lineage>
        <taxon>Bacteria</taxon>
        <taxon>Pseudomonadati</taxon>
        <taxon>Planctomycetota</taxon>
        <taxon>Candidatus Uabimicrobiia</taxon>
        <taxon>Candidatus Uabimicrobiales</taxon>
        <taxon>Candidatus Uabimicrobiaceae</taxon>
        <taxon>Candidatus Uabimicrobium</taxon>
    </lineage>
</organism>
<evidence type="ECO:0000256" key="1">
    <source>
        <dbReference type="SAM" id="Phobius"/>
    </source>
</evidence>
<keyword evidence="1" id="KW-0472">Membrane</keyword>
<evidence type="ECO:0000313" key="2">
    <source>
        <dbReference type="EMBL" id="BBM82053.1"/>
    </source>
</evidence>
<evidence type="ECO:0008006" key="4">
    <source>
        <dbReference type="Google" id="ProtNLM"/>
    </source>
</evidence>
<keyword evidence="1" id="KW-1133">Transmembrane helix</keyword>
<protein>
    <recommendedName>
        <fullName evidence="4">Type II secretion system protein J</fullName>
    </recommendedName>
</protein>
<dbReference type="RefSeq" id="WP_151966309.1">
    <property type="nucleotide sequence ID" value="NZ_AP019860.1"/>
</dbReference>
<feature type="transmembrane region" description="Helical" evidence="1">
    <location>
        <begin position="12"/>
        <end position="35"/>
    </location>
</feature>
<accession>A0A5S9F1H2</accession>
<dbReference type="Pfam" id="PF07963">
    <property type="entry name" value="N_methyl"/>
    <property type="match status" value="1"/>
</dbReference>
<proteinExistence type="predicted"/>
<reference evidence="2 3" key="1">
    <citation type="submission" date="2019-08" db="EMBL/GenBank/DDBJ databases">
        <title>Complete genome sequence of Candidatus Uab amorphum.</title>
        <authorList>
            <person name="Shiratori T."/>
            <person name="Suzuki S."/>
            <person name="Kakizawa Y."/>
            <person name="Ishida K."/>
        </authorList>
    </citation>
    <scope>NUCLEOTIDE SEQUENCE [LARGE SCALE GENOMIC DNA]</scope>
    <source>
        <strain evidence="2 3">SRT547</strain>
    </source>
</reference>
<name>A0A5S9F1H2_UABAM</name>
<dbReference type="KEGG" id="uam:UABAM_00396"/>
<dbReference type="Proteomes" id="UP000326354">
    <property type="component" value="Chromosome"/>
</dbReference>
<dbReference type="EMBL" id="AP019860">
    <property type="protein sequence ID" value="BBM82053.1"/>
    <property type="molecule type" value="Genomic_DNA"/>
</dbReference>
<gene>
    <name evidence="2" type="ORF">UABAM_00396</name>
</gene>
<sequence length="254" mass="28980">MSRRRFYGFTLVELLISLSLMIIVIGSLVIIFNAVTKMMTTTENTMFVFQNARAGLNNLTKDLKNTQDQREPFPQEYPLTISNPRDDTSPQVLVKFLSTTSFMNSSNDSVEPEIITAEARIIYYLEEVNNRWTLKRHIVDALAKEDGEFVPDPDPVNEPYEHTLADDIVCQFIAEENSIGNLRPSFQIDYFFSDPITGEIQVVRPALPVAFTNNINDPFTQFPFAIRINVDLTDARGRLTRTFSKVVQLLVTED</sequence>
<keyword evidence="3" id="KW-1185">Reference proteome</keyword>
<dbReference type="AlphaFoldDB" id="A0A5S9F1H2"/>
<keyword evidence="1" id="KW-0812">Transmembrane</keyword>
<dbReference type="InterPro" id="IPR012902">
    <property type="entry name" value="N_methyl_site"/>
</dbReference>
<evidence type="ECO:0000313" key="3">
    <source>
        <dbReference type="Proteomes" id="UP000326354"/>
    </source>
</evidence>